<sequence>MNSDGVAANGLGGADGPVPEIERVPQGVDPHEPRSARVYDYLLGGKDNYDVDRALAHRILAVAPETRSLAWFSRNFLLQAVRTAAAAGVRQFIDLGSGIPTSPNVHEVAHETHPTARVAYVDNDPVVFVHCNALMGSHPGVTALHADVRRPDELIQRLETESGIDFAAPVAIMLVGVLHYVMDEEDPAGLVARYREVMAPGSYLALTHGADISHPEIIERTSQDTRNSSAQVRYRSREQVTSLLDGFENTGPGVVPLQQWLADDLPETKLVLYGAVGRRPACQDRGGRSGGLAEQQER</sequence>
<proteinExistence type="predicted"/>
<dbReference type="InterPro" id="IPR006764">
    <property type="entry name" value="SAM_dep_MeTrfase_SAV2177_type"/>
</dbReference>
<organism evidence="2 3">
    <name type="scientific">Nocardia testacea</name>
    <dbReference type="NCBI Taxonomy" id="248551"/>
    <lineage>
        <taxon>Bacteria</taxon>
        <taxon>Bacillati</taxon>
        <taxon>Actinomycetota</taxon>
        <taxon>Actinomycetes</taxon>
        <taxon>Mycobacteriales</taxon>
        <taxon>Nocardiaceae</taxon>
        <taxon>Nocardia</taxon>
    </lineage>
</organism>
<reference evidence="2 3" key="1">
    <citation type="submission" date="2024-10" db="EMBL/GenBank/DDBJ databases">
        <title>The Natural Products Discovery Center: Release of the First 8490 Sequenced Strains for Exploring Actinobacteria Biosynthetic Diversity.</title>
        <authorList>
            <person name="Kalkreuter E."/>
            <person name="Kautsar S.A."/>
            <person name="Yang D."/>
            <person name="Bader C.D."/>
            <person name="Teijaro C.N."/>
            <person name="Fluegel L."/>
            <person name="Davis C.M."/>
            <person name="Simpson J.R."/>
            <person name="Lauterbach L."/>
            <person name="Steele A.D."/>
            <person name="Gui C."/>
            <person name="Meng S."/>
            <person name="Li G."/>
            <person name="Viehrig K."/>
            <person name="Ye F."/>
            <person name="Su P."/>
            <person name="Kiefer A.F."/>
            <person name="Nichols A."/>
            <person name="Cepeda A.J."/>
            <person name="Yan W."/>
            <person name="Fan B."/>
            <person name="Jiang Y."/>
            <person name="Adhikari A."/>
            <person name="Zheng C.-J."/>
            <person name="Schuster L."/>
            <person name="Cowan T.M."/>
            <person name="Smanski M.J."/>
            <person name="Chevrette M.G."/>
            <person name="De Carvalho L.P.S."/>
            <person name="Shen B."/>
        </authorList>
    </citation>
    <scope>NUCLEOTIDE SEQUENCE [LARGE SCALE GENOMIC DNA]</scope>
    <source>
        <strain evidence="2 3">NPDC019377</strain>
    </source>
</reference>
<name>A0ABW7VWH5_9NOCA</name>
<keyword evidence="3" id="KW-1185">Reference proteome</keyword>
<dbReference type="InterPro" id="IPR029063">
    <property type="entry name" value="SAM-dependent_MTases_sf"/>
</dbReference>
<comment type="caution">
    <text evidence="2">The sequence shown here is derived from an EMBL/GenBank/DDBJ whole genome shotgun (WGS) entry which is preliminary data.</text>
</comment>
<evidence type="ECO:0000313" key="2">
    <source>
        <dbReference type="EMBL" id="MFI2229833.1"/>
    </source>
</evidence>
<dbReference type="Pfam" id="PF04672">
    <property type="entry name" value="Methyltransf_19"/>
    <property type="match status" value="1"/>
</dbReference>
<gene>
    <name evidence="2" type="ORF">ACH49Z_08270</name>
</gene>
<keyword evidence="2" id="KW-0808">Transferase</keyword>
<accession>A0ABW7VWH5</accession>
<dbReference type="EC" id="2.1.1.-" evidence="2"/>
<dbReference type="PIRSF" id="PIRSF017393">
    <property type="entry name" value="MTase_SAV2177"/>
    <property type="match status" value="1"/>
</dbReference>
<dbReference type="SUPFAM" id="SSF53335">
    <property type="entry name" value="S-adenosyl-L-methionine-dependent methyltransferases"/>
    <property type="match status" value="1"/>
</dbReference>
<dbReference type="RefSeq" id="WP_397060956.1">
    <property type="nucleotide sequence ID" value="NZ_JBIRYL010000001.1"/>
</dbReference>
<dbReference type="EMBL" id="JBIRYL010000001">
    <property type="protein sequence ID" value="MFI2229833.1"/>
    <property type="molecule type" value="Genomic_DNA"/>
</dbReference>
<keyword evidence="2" id="KW-0489">Methyltransferase</keyword>
<dbReference type="Proteomes" id="UP001611494">
    <property type="component" value="Unassembled WGS sequence"/>
</dbReference>
<dbReference type="GO" id="GO:0032259">
    <property type="term" value="P:methylation"/>
    <property type="evidence" value="ECO:0007669"/>
    <property type="project" value="UniProtKB-KW"/>
</dbReference>
<evidence type="ECO:0000313" key="3">
    <source>
        <dbReference type="Proteomes" id="UP001611494"/>
    </source>
</evidence>
<dbReference type="GO" id="GO:0008168">
    <property type="term" value="F:methyltransferase activity"/>
    <property type="evidence" value="ECO:0007669"/>
    <property type="project" value="UniProtKB-KW"/>
</dbReference>
<dbReference type="Gene3D" id="3.40.50.150">
    <property type="entry name" value="Vaccinia Virus protein VP39"/>
    <property type="match status" value="1"/>
</dbReference>
<feature type="region of interest" description="Disordered" evidence="1">
    <location>
        <begin position="1"/>
        <end position="30"/>
    </location>
</feature>
<protein>
    <submittedName>
        <fullName evidence="2">SAM-dependent methyltransferase</fullName>
        <ecNumber evidence="2">2.1.1.-</ecNumber>
    </submittedName>
</protein>
<evidence type="ECO:0000256" key="1">
    <source>
        <dbReference type="SAM" id="MobiDB-lite"/>
    </source>
</evidence>